<comment type="caution">
    <text evidence="4">The sequence shown here is derived from an EMBL/GenBank/DDBJ whole genome shotgun (WGS) entry which is preliminary data.</text>
</comment>
<dbReference type="AlphaFoldDB" id="A0AA43XM21"/>
<gene>
    <name evidence="4" type="ORF">ISALK_10095</name>
</gene>
<dbReference type="SUPFAM" id="SSF117457">
    <property type="entry name" value="FumA C-terminal domain-like"/>
    <property type="match status" value="1"/>
</dbReference>
<dbReference type="PANTHER" id="PTHR43351:SF2">
    <property type="entry name" value="L(+)-TARTRATE DEHYDRATASE SUBUNIT BETA-RELATED"/>
    <property type="match status" value="1"/>
</dbReference>
<comment type="similarity">
    <text evidence="1">Belongs to the class-I fumarase family.</text>
</comment>
<dbReference type="PANTHER" id="PTHR43351">
    <property type="entry name" value="L(+)-TARTRATE DEHYDRATASE SUBUNIT BETA"/>
    <property type="match status" value="1"/>
</dbReference>
<organism evidence="4 5">
    <name type="scientific">Isachenkonia alkalipeptolytica</name>
    <dbReference type="NCBI Taxonomy" id="2565777"/>
    <lineage>
        <taxon>Bacteria</taxon>
        <taxon>Bacillati</taxon>
        <taxon>Bacillota</taxon>
        <taxon>Clostridia</taxon>
        <taxon>Eubacteriales</taxon>
        <taxon>Clostridiaceae</taxon>
        <taxon>Isachenkonia</taxon>
    </lineage>
</organism>
<dbReference type="RefSeq" id="WP_160721900.1">
    <property type="nucleotide sequence ID" value="NZ_SUMG01000012.1"/>
</dbReference>
<evidence type="ECO:0000313" key="4">
    <source>
        <dbReference type="EMBL" id="NBG88851.1"/>
    </source>
</evidence>
<keyword evidence="5" id="KW-1185">Reference proteome</keyword>
<dbReference type="NCBIfam" id="TIGR00723">
    <property type="entry name" value="ttdB_fumA_fumB"/>
    <property type="match status" value="1"/>
</dbReference>
<feature type="domain" description="Fe-S hydro-lyase tartrate dehydratase beta-type catalytic" evidence="3">
    <location>
        <begin position="4"/>
        <end position="173"/>
    </location>
</feature>
<dbReference type="Proteomes" id="UP000449710">
    <property type="component" value="Unassembled WGS sequence"/>
</dbReference>
<evidence type="ECO:0000313" key="5">
    <source>
        <dbReference type="Proteomes" id="UP000449710"/>
    </source>
</evidence>
<evidence type="ECO:0000256" key="1">
    <source>
        <dbReference type="ARBA" id="ARBA00008876"/>
    </source>
</evidence>
<dbReference type="InterPro" id="IPR004647">
    <property type="entry name" value="Fe-S_hydro-lyase_TtdB-typ_cat"/>
</dbReference>
<evidence type="ECO:0000259" key="3">
    <source>
        <dbReference type="Pfam" id="PF05683"/>
    </source>
</evidence>
<dbReference type="Pfam" id="PF05683">
    <property type="entry name" value="Fumerase_C"/>
    <property type="match status" value="1"/>
</dbReference>
<name>A0AA43XM21_9CLOT</name>
<sequence length="180" mass="19919">MKINLPLRKEEAMKLRIGEVLELSGEIYTARDAAHKRLVETLKKGEALPMDLKDATIFYAGPCPPKPGEVIGPIGPTTSTRMDPYVEPLIKQGMIAMIGKGERQDYVRDLCKKHNVVYLLGIGGAATLYAQNIKSIEEVAYEDLGTESVKRLRVEGLKVIVGIDTEGNVLHKEGKDKFKK</sequence>
<dbReference type="GO" id="GO:0016836">
    <property type="term" value="F:hydro-lyase activity"/>
    <property type="evidence" value="ECO:0007669"/>
    <property type="project" value="InterPro"/>
</dbReference>
<dbReference type="Gene3D" id="3.20.130.10">
    <property type="entry name" value="Fe-S hydro-lyase, tartrate dehydratase beta-type, catalytic domain"/>
    <property type="match status" value="1"/>
</dbReference>
<dbReference type="EMBL" id="SUMG01000012">
    <property type="protein sequence ID" value="NBG88851.1"/>
    <property type="molecule type" value="Genomic_DNA"/>
</dbReference>
<accession>A0AA43XM21</accession>
<proteinExistence type="inferred from homology"/>
<keyword evidence="2" id="KW-0456">Lyase</keyword>
<protein>
    <submittedName>
        <fullName evidence="4">TRZ/ATZ family protein</fullName>
    </submittedName>
</protein>
<dbReference type="InterPro" id="IPR036660">
    <property type="entry name" value="Fe-S_hydroAse_TtdB_cat_sf"/>
</dbReference>
<reference evidence="4 5" key="1">
    <citation type="submission" date="2019-04" db="EMBL/GenBank/DDBJ databases">
        <title>Isachenkonia alkalipeptolytica gen. nov. sp. nov. a new anaerobic, alkiliphilic organothrophic bacterium capable to reduce synthesized ferrihydrite isolated from a soda lake.</title>
        <authorList>
            <person name="Toshchakov S.V."/>
            <person name="Zavarzina D.G."/>
            <person name="Zhilina T.N."/>
            <person name="Kostrikina N.A."/>
            <person name="Kublanov I.V."/>
        </authorList>
    </citation>
    <scope>NUCLEOTIDE SEQUENCE [LARGE SCALE GENOMIC DNA]</scope>
    <source>
        <strain evidence="4 5">Z-1701</strain>
    </source>
</reference>
<evidence type="ECO:0000256" key="2">
    <source>
        <dbReference type="ARBA" id="ARBA00023239"/>
    </source>
</evidence>